<dbReference type="EMBL" id="CP157483">
    <property type="protein sequence ID" value="XBO42432.1"/>
    <property type="molecule type" value="Genomic_DNA"/>
</dbReference>
<sequence>MGDFAQWSGRRTVAVLVVALVALAAVALAVLRPSAHDAFESWLRDQPEVVSVEPTGQALAAGPRTVAARVFEPSLVARLRVPVEPAVVDRLGRAIVGYAADHPDVNGSTVEVRQRSDAALLGTRPGPNATTVQQLRALRAIPSAVSVQATAQSGMAPFTVTVPAGTDLPGTAATLARTLPPFGTAWFTSPSTGAARDGAGHEVRVVVGATVTATAASAFAQAVATSPSHPVTLVVSTGSDGHDRSVLDVGSSPDAAAIAAAVHRSGFGLSSRDEVVEGPTGPLLMDETAWAAAAGAALTRVGGVLTATIDPGSAADRKPVRADLRVRPEVSLDSVLRALPAPVERVEVHTSAAAPDYDRDDALVPDPEVDCPAGPHGPDLAYTGPRDRLPAATSYLAALRSATSGATCVHWAEASTNGRPTTQMLLVRLPLQATSWQPVLDVVRARHANPGSARPRVILLLPVPGSRVTAMFTLPEGGDPYVTTLDAQTQAQTSDAEAALQPLVRYWTRG</sequence>
<organism evidence="1">
    <name type="scientific">Pedococcus sp. KACC 23699</name>
    <dbReference type="NCBI Taxonomy" id="3149228"/>
    <lineage>
        <taxon>Bacteria</taxon>
        <taxon>Bacillati</taxon>
        <taxon>Actinomycetota</taxon>
        <taxon>Actinomycetes</taxon>
        <taxon>Micrococcales</taxon>
        <taxon>Intrasporangiaceae</taxon>
        <taxon>Pedococcus</taxon>
    </lineage>
</organism>
<proteinExistence type="predicted"/>
<accession>A0AAU7JQC7</accession>
<protein>
    <submittedName>
        <fullName evidence="1">Uncharacterized protein</fullName>
    </submittedName>
</protein>
<dbReference type="AlphaFoldDB" id="A0AAU7JQC7"/>
<gene>
    <name evidence="1" type="ORF">ABEG17_12685</name>
</gene>
<evidence type="ECO:0000313" key="1">
    <source>
        <dbReference type="EMBL" id="XBO42432.1"/>
    </source>
</evidence>
<reference evidence="1" key="1">
    <citation type="submission" date="2024-05" db="EMBL/GenBank/DDBJ databases">
        <authorList>
            <person name="Kim S."/>
            <person name="Heo J."/>
            <person name="Choi H."/>
            <person name="Choi Y."/>
            <person name="Kwon S.-W."/>
            <person name="Kim Y."/>
        </authorList>
    </citation>
    <scope>NUCLEOTIDE SEQUENCE</scope>
    <source>
        <strain evidence="1">KACC 23699</strain>
    </source>
</reference>
<name>A0AAU7JQC7_9MICO</name>
<dbReference type="RefSeq" id="WP_406829853.1">
    <property type="nucleotide sequence ID" value="NZ_CP157483.1"/>
</dbReference>